<keyword evidence="2" id="KW-1185">Reference proteome</keyword>
<dbReference type="Proteomes" id="UP000220034">
    <property type="component" value="Unassembled WGS sequence"/>
</dbReference>
<protein>
    <submittedName>
        <fullName evidence="1">Uncharacterized protein</fullName>
    </submittedName>
</protein>
<sequence length="40" mass="4653">MIRRRISLTRVFEVVMFGSCPEKVSGFRLSCLMNTRPCQC</sequence>
<gene>
    <name evidence="1" type="ORF">SAMN06273572_101860</name>
</gene>
<accession>A0A2C9CNN6</accession>
<dbReference type="RefSeq" id="WP_281252973.1">
    <property type="nucleotide sequence ID" value="NZ_OCTN01000001.1"/>
</dbReference>
<dbReference type="AlphaFoldDB" id="A0A2C9CNN6"/>
<evidence type="ECO:0000313" key="1">
    <source>
        <dbReference type="EMBL" id="SOH93006.1"/>
    </source>
</evidence>
<dbReference type="EMBL" id="OCTN01000001">
    <property type="protein sequence ID" value="SOH93006.1"/>
    <property type="molecule type" value="Genomic_DNA"/>
</dbReference>
<organism evidence="1 2">
    <name type="scientific">Pontivivens marinum</name>
    <dbReference type="NCBI Taxonomy" id="1690039"/>
    <lineage>
        <taxon>Bacteria</taxon>
        <taxon>Pseudomonadati</taxon>
        <taxon>Pseudomonadota</taxon>
        <taxon>Alphaproteobacteria</taxon>
        <taxon>Rhodobacterales</taxon>
        <taxon>Paracoccaceae</taxon>
        <taxon>Pontivivens</taxon>
    </lineage>
</organism>
<name>A0A2C9CNN6_9RHOB</name>
<proteinExistence type="predicted"/>
<reference evidence="2" key="1">
    <citation type="submission" date="2017-09" db="EMBL/GenBank/DDBJ databases">
        <authorList>
            <person name="Varghese N."/>
            <person name="Submissions S."/>
        </authorList>
    </citation>
    <scope>NUCLEOTIDE SEQUENCE [LARGE SCALE GENOMIC DNA]</scope>
    <source>
        <strain evidence="2">C7</strain>
    </source>
</reference>
<evidence type="ECO:0000313" key="2">
    <source>
        <dbReference type="Proteomes" id="UP000220034"/>
    </source>
</evidence>